<organism evidence="2 3">
    <name type="scientific">Pseudomonas sivasensis</name>
    <dbReference type="NCBI Taxonomy" id="1880678"/>
    <lineage>
        <taxon>Bacteria</taxon>
        <taxon>Pseudomonadati</taxon>
        <taxon>Pseudomonadota</taxon>
        <taxon>Gammaproteobacteria</taxon>
        <taxon>Pseudomonadales</taxon>
        <taxon>Pseudomonadaceae</taxon>
        <taxon>Pseudomonas</taxon>
    </lineage>
</organism>
<evidence type="ECO:0000313" key="3">
    <source>
        <dbReference type="Proteomes" id="UP001617213"/>
    </source>
</evidence>
<feature type="domain" description="DUF551" evidence="1">
    <location>
        <begin position="4"/>
        <end position="84"/>
    </location>
</feature>
<dbReference type="InterPro" id="IPR007539">
    <property type="entry name" value="DUF551"/>
</dbReference>
<name>A0ABW8E537_9PSED</name>
<evidence type="ECO:0000259" key="1">
    <source>
        <dbReference type="Pfam" id="PF04448"/>
    </source>
</evidence>
<dbReference type="Pfam" id="PF04448">
    <property type="entry name" value="DUF551"/>
    <property type="match status" value="1"/>
</dbReference>
<dbReference type="EMBL" id="JBIUWZ010000043">
    <property type="protein sequence ID" value="MFJ2680936.1"/>
    <property type="molecule type" value="Genomic_DNA"/>
</dbReference>
<comment type="caution">
    <text evidence="2">The sequence shown here is derived from an EMBL/GenBank/DDBJ whole genome shotgun (WGS) entry which is preliminary data.</text>
</comment>
<gene>
    <name evidence="2" type="ORF">ACIOWJ_22945</name>
</gene>
<dbReference type="RefSeq" id="WP_401383510.1">
    <property type="nucleotide sequence ID" value="NZ_JBIUWZ010000043.1"/>
</dbReference>
<proteinExistence type="predicted"/>
<keyword evidence="3" id="KW-1185">Reference proteome</keyword>
<evidence type="ECO:0000313" key="2">
    <source>
        <dbReference type="EMBL" id="MFJ2680936.1"/>
    </source>
</evidence>
<reference evidence="2 3" key="1">
    <citation type="submission" date="2024-10" db="EMBL/GenBank/DDBJ databases">
        <title>The Natural Products Discovery Center: Release of the First 8490 Sequenced Strains for Exploring Actinobacteria Biosynthetic Diversity.</title>
        <authorList>
            <person name="Kalkreuter E."/>
            <person name="Kautsar S.A."/>
            <person name="Yang D."/>
            <person name="Bader C.D."/>
            <person name="Teijaro C.N."/>
            <person name="Fluegel L."/>
            <person name="Davis C.M."/>
            <person name="Simpson J.R."/>
            <person name="Lauterbach L."/>
            <person name="Steele A.D."/>
            <person name="Gui C."/>
            <person name="Meng S."/>
            <person name="Li G."/>
            <person name="Viehrig K."/>
            <person name="Ye F."/>
            <person name="Su P."/>
            <person name="Kiefer A.F."/>
            <person name="Nichols A."/>
            <person name="Cepeda A.J."/>
            <person name="Yan W."/>
            <person name="Fan B."/>
            <person name="Jiang Y."/>
            <person name="Adhikari A."/>
            <person name="Zheng C.-J."/>
            <person name="Schuster L."/>
            <person name="Cowan T.M."/>
            <person name="Smanski M.J."/>
            <person name="Chevrette M.G."/>
            <person name="De Carvalho L.P.S."/>
            <person name="Shen B."/>
        </authorList>
    </citation>
    <scope>NUCLEOTIDE SEQUENCE [LARGE SCALE GENOMIC DNA]</scope>
    <source>
        <strain evidence="2 3">NPDC087581</strain>
    </source>
</reference>
<sequence length="85" mass="9605">MSDWIKCSDRLPELKDDSVLAYADGTSPHAERQAWPKGGIDMVHIQDYFGDVTCGLDEKGTQLYTQMYLSKGVTHWQYLPAPPTE</sequence>
<dbReference type="Proteomes" id="UP001617213">
    <property type="component" value="Unassembled WGS sequence"/>
</dbReference>
<protein>
    <submittedName>
        <fullName evidence="2">DUF551 domain-containing protein</fullName>
    </submittedName>
</protein>
<accession>A0ABW8E537</accession>